<comment type="similarity">
    <text evidence="11">Belongs to the UlaA family.</text>
</comment>
<dbReference type="InterPro" id="IPR051562">
    <property type="entry name" value="Ascorbate-PTS_EIIC"/>
</dbReference>
<keyword evidence="3" id="KW-0813">Transport</keyword>
<evidence type="ECO:0000256" key="4">
    <source>
        <dbReference type="ARBA" id="ARBA00022475"/>
    </source>
</evidence>
<evidence type="ECO:0000256" key="9">
    <source>
        <dbReference type="ARBA" id="ARBA00023136"/>
    </source>
</evidence>
<evidence type="ECO:0000256" key="1">
    <source>
        <dbReference type="ARBA" id="ARBA00004651"/>
    </source>
</evidence>
<dbReference type="GO" id="GO:0009401">
    <property type="term" value="P:phosphoenolpyruvate-dependent sugar phosphotransferase system"/>
    <property type="evidence" value="ECO:0007669"/>
    <property type="project" value="UniProtKB-KW"/>
</dbReference>
<keyword evidence="6" id="KW-0598">Phosphotransferase system</keyword>
<dbReference type="EMBL" id="UGIF01000002">
    <property type="protein sequence ID" value="STP29204.1"/>
    <property type="molecule type" value="Genomic_DNA"/>
</dbReference>
<evidence type="ECO:0000256" key="10">
    <source>
        <dbReference type="ARBA" id="ARBA00037387"/>
    </source>
</evidence>
<evidence type="ECO:0000256" key="3">
    <source>
        <dbReference type="ARBA" id="ARBA00022448"/>
    </source>
</evidence>
<feature type="transmembrane region" description="Helical" evidence="14">
    <location>
        <begin position="37"/>
        <end position="58"/>
    </location>
</feature>
<keyword evidence="7 14" id="KW-0812">Transmembrane</keyword>
<reference evidence="15 16" key="1">
    <citation type="submission" date="2018-06" db="EMBL/GenBank/DDBJ databases">
        <authorList>
            <consortium name="Pathogen Informatics"/>
            <person name="Doyle S."/>
        </authorList>
    </citation>
    <scope>NUCLEOTIDE SEQUENCE [LARGE SCALE GENOMIC DNA]</scope>
    <source>
        <strain evidence="15 16">NCTC8129</strain>
    </source>
</reference>
<keyword evidence="8 14" id="KW-1133">Transmembrane helix</keyword>
<comment type="subcellular location">
    <subcellularLocation>
        <location evidence="1">Cell membrane</location>
        <topology evidence="1">Multi-pass membrane protein</topology>
    </subcellularLocation>
</comment>
<dbReference type="AlphaFoldDB" id="A0A377KLD5"/>
<dbReference type="Proteomes" id="UP000254070">
    <property type="component" value="Unassembled WGS sequence"/>
</dbReference>
<gene>
    <name evidence="15" type="ORF">NCTC8129_01395</name>
</gene>
<evidence type="ECO:0000256" key="8">
    <source>
        <dbReference type="ARBA" id="ARBA00022989"/>
    </source>
</evidence>
<evidence type="ECO:0000256" key="14">
    <source>
        <dbReference type="SAM" id="Phobius"/>
    </source>
</evidence>
<feature type="transmembrane region" description="Helical" evidence="14">
    <location>
        <begin position="115"/>
        <end position="136"/>
    </location>
</feature>
<evidence type="ECO:0000256" key="2">
    <source>
        <dbReference type="ARBA" id="ARBA00011738"/>
    </source>
</evidence>
<dbReference type="PANTHER" id="PTHR33843:SF4">
    <property type="entry name" value="ASCORBATE-SPECIFIC PTS SYSTEM EIIC COMPONENT"/>
    <property type="match status" value="1"/>
</dbReference>
<keyword evidence="5" id="KW-0762">Sugar transport</keyword>
<keyword evidence="15" id="KW-0808">Transferase</keyword>
<evidence type="ECO:0000256" key="7">
    <source>
        <dbReference type="ARBA" id="ARBA00022692"/>
    </source>
</evidence>
<evidence type="ECO:0000256" key="6">
    <source>
        <dbReference type="ARBA" id="ARBA00022683"/>
    </source>
</evidence>
<comment type="function">
    <text evidence="10">The phosphoenolpyruvate-dependent sugar phosphotransferase system (sugar PTS), a major carbohydrate active transport system, catalyzes the phosphorylation of incoming sugar substrates concomitantly with their translocation across the cell membrane. The enzyme II UlaABC PTS system is involved in ascorbate transport.</text>
</comment>
<feature type="transmembrane region" description="Helical" evidence="14">
    <location>
        <begin position="89"/>
        <end position="108"/>
    </location>
</feature>
<sequence length="209" mass="22264">MDFIISFLSTPAVLLGLVAMIGLLAQKKSGTEVLTGTSKTIIGFLIFNAGGTIMTGALQNFNTLFQTGFHIKGVVASPEAATALAQTEFAFVTSSTLILGFIMNLVIARITPFKNIFFTTGHSLFFACVLSLILKAHNFSDVAAIIVGGLLLGFFSAALPQLCQPFMRKITGSDATAIGHFDMVGYALSGYIGKLFSKYKDRTTEDIIG</sequence>
<protein>
    <recommendedName>
        <fullName evidence="12">Ascorbate-specific PTS system EIIC component</fullName>
    </recommendedName>
    <alternativeName>
        <fullName evidence="13">Ascorbate-specific permease IIC component UlaA</fullName>
    </alternativeName>
</protein>
<name>A0A377KLD5_9ENTE</name>
<evidence type="ECO:0000256" key="12">
    <source>
        <dbReference type="ARBA" id="ARBA00039702"/>
    </source>
</evidence>
<evidence type="ECO:0000313" key="15">
    <source>
        <dbReference type="EMBL" id="STP29204.1"/>
    </source>
</evidence>
<dbReference type="PANTHER" id="PTHR33843">
    <property type="entry name" value="ASCORBATE-SPECIFIC PTS SYSTEM EIIC COMPONENT"/>
    <property type="match status" value="1"/>
</dbReference>
<evidence type="ECO:0000313" key="16">
    <source>
        <dbReference type="Proteomes" id="UP000254070"/>
    </source>
</evidence>
<keyword evidence="9 14" id="KW-0472">Membrane</keyword>
<dbReference type="GO" id="GO:0016740">
    <property type="term" value="F:transferase activity"/>
    <property type="evidence" value="ECO:0007669"/>
    <property type="project" value="UniProtKB-KW"/>
</dbReference>
<dbReference type="InterPro" id="IPR004703">
    <property type="entry name" value="PTS_sugar-sp_permease"/>
</dbReference>
<dbReference type="GO" id="GO:0005886">
    <property type="term" value="C:plasma membrane"/>
    <property type="evidence" value="ECO:0007669"/>
    <property type="project" value="UniProtKB-SubCell"/>
</dbReference>
<evidence type="ECO:0000256" key="11">
    <source>
        <dbReference type="ARBA" id="ARBA00038218"/>
    </source>
</evidence>
<evidence type="ECO:0000256" key="13">
    <source>
        <dbReference type="ARBA" id="ARBA00042859"/>
    </source>
</evidence>
<accession>A0A377KLD5</accession>
<proteinExistence type="inferred from homology"/>
<feature type="transmembrane region" description="Helical" evidence="14">
    <location>
        <begin position="6"/>
        <end position="25"/>
    </location>
</feature>
<keyword evidence="4" id="KW-1003">Cell membrane</keyword>
<evidence type="ECO:0000256" key="5">
    <source>
        <dbReference type="ARBA" id="ARBA00022597"/>
    </source>
</evidence>
<organism evidence="15 16">
    <name type="scientific">Enterococcus durans</name>
    <dbReference type="NCBI Taxonomy" id="53345"/>
    <lineage>
        <taxon>Bacteria</taxon>
        <taxon>Bacillati</taxon>
        <taxon>Bacillota</taxon>
        <taxon>Bacilli</taxon>
        <taxon>Lactobacillales</taxon>
        <taxon>Enterococcaceae</taxon>
        <taxon>Enterococcus</taxon>
    </lineage>
</organism>
<feature type="transmembrane region" description="Helical" evidence="14">
    <location>
        <begin position="142"/>
        <end position="159"/>
    </location>
</feature>
<dbReference type="Pfam" id="PF03611">
    <property type="entry name" value="EIIC-GAT"/>
    <property type="match status" value="1"/>
</dbReference>
<comment type="subunit">
    <text evidence="2">Homodimer.</text>
</comment>